<evidence type="ECO:0008006" key="3">
    <source>
        <dbReference type="Google" id="ProtNLM"/>
    </source>
</evidence>
<proteinExistence type="predicted"/>
<sequence length="295" mass="32111">MSDRIKSLMETIPDASPLVGVIEYKQAWQETLGASGLTEPFETALMGGLLADRLSWVFAGAYQAAQHGCFPELPRAGDWYSFAISEDRTRLFPGTTITDGFLTGYKTWVAGGPMVDQIIVTIGPAIASGCYLVPVDHERVTIVEKTSGDFLAELPQDRVTFTGVPMKEVTELDHALAVHFGLAEPYFVMVAGSGFLLRQSERIRNANVDVAAMDEISSGVRAVLEELEELGAAGFWSDVPRLIECQQTVTRHGRQLAALVNSGAAGDVEGIWSEDWARNGKLLGMYGRALRARIE</sequence>
<dbReference type="AlphaFoldDB" id="A0A2A5WWQ0"/>
<gene>
    <name evidence="1" type="ORF">CNE99_03010</name>
</gene>
<reference evidence="1 2" key="1">
    <citation type="submission" date="2017-08" db="EMBL/GenBank/DDBJ databases">
        <title>Fine stratification of microbial communities through a metagenomic profile of the photic zone.</title>
        <authorList>
            <person name="Haro-Moreno J.M."/>
            <person name="Lopez-Perez M."/>
            <person name="De La Torre J."/>
            <person name="Picazo A."/>
            <person name="Camacho A."/>
            <person name="Rodriguez-Valera F."/>
        </authorList>
    </citation>
    <scope>NUCLEOTIDE SEQUENCE [LARGE SCALE GENOMIC DNA]</scope>
    <source>
        <strain evidence="1">MED-G24</strain>
    </source>
</reference>
<dbReference type="InterPro" id="IPR009100">
    <property type="entry name" value="AcylCoA_DH/oxidase_NM_dom_sf"/>
</dbReference>
<dbReference type="GO" id="GO:0016627">
    <property type="term" value="F:oxidoreductase activity, acting on the CH-CH group of donors"/>
    <property type="evidence" value="ECO:0007669"/>
    <property type="project" value="InterPro"/>
</dbReference>
<comment type="caution">
    <text evidence="1">The sequence shown here is derived from an EMBL/GenBank/DDBJ whole genome shotgun (WGS) entry which is preliminary data.</text>
</comment>
<protein>
    <recommendedName>
        <fullName evidence="3">Acyl-CoA dehydrogenase</fullName>
    </recommendedName>
</protein>
<dbReference type="SUPFAM" id="SSF56645">
    <property type="entry name" value="Acyl-CoA dehydrogenase NM domain-like"/>
    <property type="match status" value="1"/>
</dbReference>
<evidence type="ECO:0000313" key="2">
    <source>
        <dbReference type="Proteomes" id="UP000219327"/>
    </source>
</evidence>
<dbReference type="Proteomes" id="UP000219327">
    <property type="component" value="Unassembled WGS sequence"/>
</dbReference>
<accession>A0A2A5WWQ0</accession>
<name>A0A2A5WWQ0_9GAMM</name>
<organism evidence="1 2">
    <name type="scientific">OM182 bacterium MED-G24</name>
    <dbReference type="NCBI Taxonomy" id="1986255"/>
    <lineage>
        <taxon>Bacteria</taxon>
        <taxon>Pseudomonadati</taxon>
        <taxon>Pseudomonadota</taxon>
        <taxon>Gammaproteobacteria</taxon>
        <taxon>OMG group</taxon>
        <taxon>OM182 clade</taxon>
    </lineage>
</organism>
<evidence type="ECO:0000313" key="1">
    <source>
        <dbReference type="EMBL" id="PDH40708.1"/>
    </source>
</evidence>
<dbReference type="EMBL" id="NTKD01000009">
    <property type="protein sequence ID" value="PDH40708.1"/>
    <property type="molecule type" value="Genomic_DNA"/>
</dbReference>